<evidence type="ECO:0000313" key="1">
    <source>
        <dbReference type="EMBL" id="VAX28186.1"/>
    </source>
</evidence>
<proteinExistence type="predicted"/>
<reference evidence="1" key="1">
    <citation type="submission" date="2018-06" db="EMBL/GenBank/DDBJ databases">
        <authorList>
            <person name="Zhirakovskaya E."/>
        </authorList>
    </citation>
    <scope>NUCLEOTIDE SEQUENCE</scope>
</reference>
<accession>A0A3B1CCI0</accession>
<sequence length="155" mass="18601">MIESEVRFKNGIEYNFDNLSKLAEKHSARQNKGSEPDSDMLRGLRDHKQQLLKNIETWKSCPKLYRRHLYKRLKNIELSKKDAGPRLEEMRRELDMLSFNLQLNPTWIRGLLKRIDEILDQTKAEQRERLTEEFNLMKEAFGALKHRCTLYQTEH</sequence>
<organism evidence="1">
    <name type="scientific">hydrothermal vent metagenome</name>
    <dbReference type="NCBI Taxonomy" id="652676"/>
    <lineage>
        <taxon>unclassified sequences</taxon>
        <taxon>metagenomes</taxon>
        <taxon>ecological metagenomes</taxon>
    </lineage>
</organism>
<name>A0A3B1CCI0_9ZZZZ</name>
<dbReference type="EMBL" id="UOGF01000035">
    <property type="protein sequence ID" value="VAX28186.1"/>
    <property type="molecule type" value="Genomic_DNA"/>
</dbReference>
<protein>
    <submittedName>
        <fullName evidence="1">Uncharacterized protein</fullName>
    </submittedName>
</protein>
<gene>
    <name evidence="1" type="ORF">MNBD_NITROSPIRAE01-2346</name>
</gene>
<dbReference type="AlphaFoldDB" id="A0A3B1CCI0"/>